<feature type="coiled-coil region" evidence="6">
    <location>
        <begin position="1444"/>
        <end position="1506"/>
    </location>
</feature>
<feature type="coiled-coil region" evidence="6">
    <location>
        <begin position="2571"/>
        <end position="2598"/>
    </location>
</feature>
<evidence type="ECO:0000256" key="4">
    <source>
        <dbReference type="ARBA" id="ARBA00023054"/>
    </source>
</evidence>
<evidence type="ECO:0000256" key="5">
    <source>
        <dbReference type="ARBA" id="ARBA00023212"/>
    </source>
</evidence>
<evidence type="ECO:0000259" key="8">
    <source>
        <dbReference type="Pfam" id="PF10495"/>
    </source>
</evidence>
<comment type="subcellular location">
    <subcellularLocation>
        <location evidence="1">Cytoplasm</location>
        <location evidence="1">Cytoskeleton</location>
        <location evidence="1">Microtubule organizing center</location>
        <location evidence="1">Centrosome</location>
    </subcellularLocation>
</comment>
<organism evidence="9">
    <name type="scientific">Micrurus lemniscatus lemniscatus</name>
    <dbReference type="NCBI Taxonomy" id="129467"/>
    <lineage>
        <taxon>Eukaryota</taxon>
        <taxon>Metazoa</taxon>
        <taxon>Chordata</taxon>
        <taxon>Craniata</taxon>
        <taxon>Vertebrata</taxon>
        <taxon>Euteleostomi</taxon>
        <taxon>Lepidosauria</taxon>
        <taxon>Squamata</taxon>
        <taxon>Bifurcata</taxon>
        <taxon>Unidentata</taxon>
        <taxon>Episquamata</taxon>
        <taxon>Toxicofera</taxon>
        <taxon>Serpentes</taxon>
        <taxon>Colubroidea</taxon>
        <taxon>Elapidae</taxon>
        <taxon>Elapinae</taxon>
        <taxon>Micrurus</taxon>
    </lineage>
</organism>
<dbReference type="EMBL" id="IACK01058378">
    <property type="protein sequence ID" value="LAA75436.1"/>
    <property type="molecule type" value="Transcribed_RNA"/>
</dbReference>
<feature type="coiled-coil region" evidence="6">
    <location>
        <begin position="939"/>
        <end position="1054"/>
    </location>
</feature>
<keyword evidence="5" id="KW-0206">Cytoskeleton</keyword>
<evidence type="ECO:0000256" key="6">
    <source>
        <dbReference type="SAM" id="Coils"/>
    </source>
</evidence>
<dbReference type="InterPro" id="IPR028745">
    <property type="entry name" value="AKAP9/Pericentrin"/>
</dbReference>
<dbReference type="GO" id="GO:0007165">
    <property type="term" value="P:signal transduction"/>
    <property type="evidence" value="ECO:0007669"/>
    <property type="project" value="InterPro"/>
</dbReference>
<feature type="coiled-coil region" evidence="6">
    <location>
        <begin position="41"/>
        <end position="68"/>
    </location>
</feature>
<feature type="coiled-coil region" evidence="6">
    <location>
        <begin position="1167"/>
        <end position="1194"/>
    </location>
</feature>
<feature type="coiled-coil region" evidence="6">
    <location>
        <begin position="2359"/>
        <end position="2397"/>
    </location>
</feature>
<evidence type="ECO:0000256" key="1">
    <source>
        <dbReference type="ARBA" id="ARBA00004300"/>
    </source>
</evidence>
<reference evidence="9" key="1">
    <citation type="submission" date="2017-07" db="EMBL/GenBank/DDBJ databases">
        <authorList>
            <person name="Mikheyev A."/>
            <person name="Grau M."/>
        </authorList>
    </citation>
    <scope>NUCLEOTIDE SEQUENCE</scope>
    <source>
        <tissue evidence="9">Venom_gland</tissue>
    </source>
</reference>
<feature type="coiled-coil region" evidence="6">
    <location>
        <begin position="201"/>
        <end position="293"/>
    </location>
</feature>
<dbReference type="InterPro" id="IPR019528">
    <property type="entry name" value="PACT_domain"/>
</dbReference>
<sequence>MEGEDEAGVREAAGSPRAPPEVQEEQNYDIGEFFKCQEENKNLHAKLMEEQKQILEDLQQKVEATLQGELQQAEVPDNLKLEAIRLSSNNICTTQMELMQMNLTKEKEIALKELRQMLNDKHAQEIAVLQSQYHFELEHVNKQNEKEKEEMVLKHLHDMDEMKEKISLEMEEKHLHILENLKKEWALNVDVSLKNVSEELSVKHQTELNKLKQNLTAETEELKKNMETLSIEKRQAEMEHRNLENKYHLAMKTLQSKHEKEMQDIKEQNKEQVEELQQEIQKLKAESEEEMAQLWSQLDGARASRQELSELKIQLLARTSHVEELEYLKKDFQLKWDKKKTEHETELEQLRLYFEQKLKSVEENYREELTMLHQRLQEVKDYSIEEMEKSQEQDMEFGPSVMLLEEMTERERLDLFEQLTQQLEHYKEELCSLQLRLDKKHLHEIELLRSSLTLQHQENIINLKLEFSDRYTSEIEQLKKKHCLHLEQLHAKISEEHLKEITKIRLQSTQDAARHIETEVAQRLLLLENEYKNDLGCLQLEMQSISGKQEEIEELKRKNTELKEIGVVQEKNVKEELEQIKNKLIEDHTAELKRTRKLLQEVEQTHKAEAEEWRHEKEILVAETEEKILLLRKELQNKAEYEKQTWQKQFDLREAEMTCLQEQQAALIVELEKTLKEQQNTIQQLEDSLVNAQKPLAQYNSELSSTKTLMDKKLEKAKQLLEEEYKAKYKEAQSRFLEENKKNRREHEILLQKLREKHTEELELQNKELHQKHKEHILSLTSSQQAEIEILKSTLERKQKNWLETHVADIQRNNQVQITQLETKHLSDLNSLETRYLSKIKFLQEEHKKALDSLQIKLKEQLSQKDKENEMLLAQELNTMKFAEELQICEDSLKIELVNVQKEKHKLMAAEHEGVHKEELTVALETQRHLFEDEHHKAVDVLQKTILQMEEEHKRTIQRFQDLHLVETEKEKEKFQQLQKELEKIKSDKQQLEKEIIFLKKEMEKANIELKKLYPQGRENQEENILIAMLRSDIDSCRNERDKLQESCQQALKLLLKMVQSTKDMEDLICKKIGLCLDDSLTSGESQEIISEETVLAHPLKTIEQWKLKKNNRIGQGEVPDQTLPEHSFDSLELSEHLCESIFENPELIFENEERIKKIGHCLYITVEKLLDMLAESNKQLEEMHNIHSNIKEKCKNKNWEACQILNDQHELMDCFNEESKVQNQLVLELHKAKGLIEGYLTERHTLEKALNLKEESEHRLVAELENLKAQIQKLTQHNARFAEEQKILISQNKALTANVGEREVELIKEIERLAKTNLELQCQAEKDCSNLNTQMKILEIELEDQLNKNQKLAAMASEVIDLRQQLEVLERQLKNQRDFMDKQAIEREHERDEFQEEIQKLEMELKLTTKSQASGKSRTYLVESLHNEIKERVDDYNRLFAEKEQIDKVLAARNEEIEKLEGQVRELQCQNKEVAKNVDKLTQELEKMKKKEIELKEDKGTLQQQHNKNLILISTLQSKIDEVRHRVFNDINMDPMLKEQLKIQDELTTTKRKVADLLEQVENFKENLMSKNEEILQLKSKLEVEKNANINKLIQLKEENTHLKENIEKLVIQCQNPGENELVILQFLKSLLEEKNQETDHLNEQIERLEQKIESSKENEVLEKQMLETEVMKSTIEELRSEKEHLLRNKTEEIEELHKVIKKLQKESSALKPIYHETENGQDNPNYFSLEEQEENLDNKFKEGSQSLLENKKGDDNCVLLSSSQNELKRQLEMSLMDKETLQQLLNEKESQFKMEFKILEQNLENVQESSRHYCSELTSLQLLYKELQEEHMLLKVYVMQKEDEMKEMNSCSQDLEVNLREREMKLLETELQLQIVSEQNIEQTAKVQHVTKNIVKLENELKIMTQALYNNEATYQRKISELQVSVVELKAEIEKKVQELELLKSEKDLFHSQLKIPLENDQDNYQKKITCPKTLDVAVFFPSEEKEKGGEERDLSNISASADFSFPLEEDSVNNPQILSRNPNIHNKQPQDIPFIHRKQRDHNEVQQNLKLLLKNMWQSNQDSQNSQISQTIPNCFQNIIMNNTLCDSPENMRKENQNVEFQASLSLTPFSEVDVMHSIAFESLSSENSVIQEDIPRVLQCPVFYSNSNEEAAANLHFLSSVFSESTSSSVNKCNGLQENISVNNTEVSLIPPELQDGLKVTMSRLQSASTEYGSNTSLDLILQLNQAEPENKICQNSNIMTPLQCFEMTPDVTAPTIKETEMSQQLKTVLKMVYDESYKILVLSEKSLPLDDGDKIQQGPSVEGWQGERLIMVDIVQSLKNYLKQSNKENKEEGQPKRVMEHLSSSDRNSLLSDMQDLEVQLRLTQLQSQEKLQELQETLINTENHGKKQEHQLQKQVELLEHKFQQQQSIANDLQASLKHEQEKASEMHELLKQEHTAILNLKSDLCESKQTNERLEKTLQKNQNEVIKYSSALENKERSITATLENLQREHLKNKELQIKLDEQQKQHKIKEDEKSKAIEELQAALELQCIQNSQLTVALEHEQSANSNLHKELQIEHSRCEAILTKDQNKLLELQKNLDIEKKQNADLSAALNHERVLTEHLTMRLNDCGSCSKDSLQELQAQLHLERSNSTKLLAIIEKSQQQIFDSKKQIEEMHLHCKDCQEEHDVQNSVQVTGSMMQSKKQDVVHTLEVQREKEAQTKMGWKQLQSVVKSTRDQEIRTVQGERKTAQEQQTECHCLRTFLEAHENQNESTLQYLQNCVRFKELQQMLEDLKKQEILFKKYNQFPSKNNYTNLTFTTDTVRLHVEQQLLENIREQLVLVAAHLSEFIYKTIDKTVNWSASNDEIVAALLHILEIKELLASSKPVVIPTSIIHSMQASEGYTYQDKCGLLNGLKATNYAATKTNVPENKQTVMSSSPKIQKLYRKYLRAESFRKALVYQKKYLLLLLGGFQECEQATLSLIARMGIYPSPPDLNVSETRSRFFTKFRSAVRVVIAILRLKFLVRKWHKVNKKEVPLEAISSSLGRNSHPVASLEVLKHQQPFPSYAAPEGEYSNRNNLMRLANCTVKSLHHLHNRSTSFTSQTSSKDPDDSLTEYIAHLEAIQERLGILLPGQAAQEKN</sequence>
<dbReference type="PANTHER" id="PTHR44981">
    <property type="entry name" value="PERICENTRIN-LIKE PROTEIN, ISOFORM F"/>
    <property type="match status" value="1"/>
</dbReference>
<evidence type="ECO:0000256" key="7">
    <source>
        <dbReference type="SAM" id="MobiDB-lite"/>
    </source>
</evidence>
<protein>
    <recommendedName>
        <fullName evidence="8">Pericentrin/AKAP-450 centrosomal targeting domain-containing protein</fullName>
    </recommendedName>
</protein>
<feature type="region of interest" description="Disordered" evidence="7">
    <location>
        <begin position="1"/>
        <end position="28"/>
    </location>
</feature>
<feature type="coiled-coil region" evidence="6">
    <location>
        <begin position="2458"/>
        <end position="2527"/>
    </location>
</feature>
<name>A0A2D4HU64_MICLE</name>
<dbReference type="Pfam" id="PF10495">
    <property type="entry name" value="PACT_coil_coil"/>
    <property type="match status" value="1"/>
</dbReference>
<proteinExistence type="predicted"/>
<keyword evidence="4 6" id="KW-0175">Coiled coil</keyword>
<evidence type="ECO:0000313" key="9">
    <source>
        <dbReference type="EMBL" id="LAA75436.1"/>
    </source>
</evidence>
<keyword evidence="2" id="KW-0963">Cytoplasm</keyword>
<feature type="coiled-coil region" evidence="6">
    <location>
        <begin position="661"/>
        <end position="775"/>
    </location>
</feature>
<dbReference type="GO" id="GO:0005813">
    <property type="term" value="C:centrosome"/>
    <property type="evidence" value="ECO:0007669"/>
    <property type="project" value="UniProtKB-SubCell"/>
</dbReference>
<feature type="coiled-coil region" evidence="6">
    <location>
        <begin position="1882"/>
        <end position="1948"/>
    </location>
</feature>
<feature type="coiled-coil region" evidence="6">
    <location>
        <begin position="844"/>
        <end position="871"/>
    </location>
</feature>
<dbReference type="PANTHER" id="PTHR44981:SF3">
    <property type="entry name" value="PERICENTRIN"/>
    <property type="match status" value="1"/>
</dbReference>
<keyword evidence="3" id="KW-0597">Phosphoprotein</keyword>
<accession>A0A2D4HU64</accession>
<dbReference type="GO" id="GO:0005737">
    <property type="term" value="C:cytoplasm"/>
    <property type="evidence" value="ECO:0007669"/>
    <property type="project" value="UniProtKB-ARBA"/>
</dbReference>
<evidence type="ECO:0000256" key="2">
    <source>
        <dbReference type="ARBA" id="ARBA00022490"/>
    </source>
</evidence>
<feature type="coiled-coil region" evidence="6">
    <location>
        <begin position="1329"/>
        <end position="1412"/>
    </location>
</feature>
<reference evidence="9" key="2">
    <citation type="submission" date="2017-11" db="EMBL/GenBank/DDBJ databases">
        <title>Coralsnake Venomics: Analyses of Venom Gland Transcriptomes and Proteomes of Six Brazilian Taxa.</title>
        <authorList>
            <person name="Aird S.D."/>
            <person name="Jorge da Silva N."/>
            <person name="Qiu L."/>
            <person name="Villar-Briones A."/>
            <person name="Aparecida-Saddi V."/>
            <person name="Campos-Telles M.P."/>
            <person name="Grau M."/>
            <person name="Mikheyev A.S."/>
        </authorList>
    </citation>
    <scope>NUCLEOTIDE SEQUENCE</scope>
    <source>
        <tissue evidence="9">Venom_gland</tissue>
    </source>
</reference>
<feature type="coiled-coil region" evidence="6">
    <location>
        <begin position="538"/>
        <end position="612"/>
    </location>
</feature>
<feature type="domain" description="Pericentrin/AKAP-450 centrosomal targeting" evidence="8">
    <location>
        <begin position="2933"/>
        <end position="3014"/>
    </location>
</feature>
<feature type="coiled-coil region" evidence="6">
    <location>
        <begin position="1548"/>
        <end position="1708"/>
    </location>
</feature>
<feature type="coiled-coil region" evidence="6">
    <location>
        <begin position="1247"/>
        <end position="1285"/>
    </location>
</feature>
<dbReference type="GO" id="GO:0060090">
    <property type="term" value="F:molecular adaptor activity"/>
    <property type="evidence" value="ECO:0007669"/>
    <property type="project" value="InterPro"/>
</dbReference>
<evidence type="ECO:0000256" key="3">
    <source>
        <dbReference type="ARBA" id="ARBA00022553"/>
    </source>
</evidence>